<name>A0A2G5VTW4_9PELO</name>
<reference evidence="2" key="1">
    <citation type="submission" date="2017-10" db="EMBL/GenBank/DDBJ databases">
        <title>Rapid genome shrinkage in a self-fertile nematode reveals novel sperm competition proteins.</title>
        <authorList>
            <person name="Yin D."/>
            <person name="Schwarz E.M."/>
            <person name="Thomas C.G."/>
            <person name="Felde R.L."/>
            <person name="Korf I.F."/>
            <person name="Cutter A.D."/>
            <person name="Schartner C.M."/>
            <person name="Ralston E.J."/>
            <person name="Meyer B.J."/>
            <person name="Haag E.S."/>
        </authorList>
    </citation>
    <scope>NUCLEOTIDE SEQUENCE [LARGE SCALE GENOMIC DNA]</scope>
    <source>
        <strain evidence="2">JU1422</strain>
    </source>
</reference>
<evidence type="ECO:0000313" key="1">
    <source>
        <dbReference type="EMBL" id="PIC55218.1"/>
    </source>
</evidence>
<accession>A0A2G5VTW4</accession>
<dbReference type="EMBL" id="PDUG01000001">
    <property type="protein sequence ID" value="PIC55218.1"/>
    <property type="molecule type" value="Genomic_DNA"/>
</dbReference>
<proteinExistence type="predicted"/>
<gene>
    <name evidence="1" type="primary">Cnig_chr_I.g582</name>
    <name evidence="1" type="ORF">B9Z55_000582</name>
</gene>
<keyword evidence="2" id="KW-1185">Reference proteome</keyword>
<organism evidence="1 2">
    <name type="scientific">Caenorhabditis nigoni</name>
    <dbReference type="NCBI Taxonomy" id="1611254"/>
    <lineage>
        <taxon>Eukaryota</taxon>
        <taxon>Metazoa</taxon>
        <taxon>Ecdysozoa</taxon>
        <taxon>Nematoda</taxon>
        <taxon>Chromadorea</taxon>
        <taxon>Rhabditida</taxon>
        <taxon>Rhabditina</taxon>
        <taxon>Rhabditomorpha</taxon>
        <taxon>Rhabditoidea</taxon>
        <taxon>Rhabditidae</taxon>
        <taxon>Peloderinae</taxon>
        <taxon>Caenorhabditis</taxon>
    </lineage>
</organism>
<sequence>MIVVVQKPTTSGVLVKRVYWSEASADWNRLLFCETTGSTHFCQFPNAAMQISLCTGTRLSRHQEQHIRLQAYILCGNRSNLS</sequence>
<evidence type="ECO:0000313" key="2">
    <source>
        <dbReference type="Proteomes" id="UP000230233"/>
    </source>
</evidence>
<comment type="caution">
    <text evidence="1">The sequence shown here is derived from an EMBL/GenBank/DDBJ whole genome shotgun (WGS) entry which is preliminary data.</text>
</comment>
<dbReference type="Proteomes" id="UP000230233">
    <property type="component" value="Chromosome I"/>
</dbReference>
<protein>
    <submittedName>
        <fullName evidence="1">Uncharacterized protein</fullName>
    </submittedName>
</protein>
<dbReference type="AlphaFoldDB" id="A0A2G5VTW4"/>